<proteinExistence type="predicted"/>
<accession>A0ABW5WUA6</accession>
<gene>
    <name evidence="2" type="ORF">ACFS5M_13970</name>
</gene>
<evidence type="ECO:0000313" key="2">
    <source>
        <dbReference type="EMBL" id="MFD2824785.1"/>
    </source>
</evidence>
<name>A0ABW5WUA6_9FLAO</name>
<reference evidence="3" key="1">
    <citation type="journal article" date="2019" name="Int. J. Syst. Evol. Microbiol.">
        <title>The Global Catalogue of Microorganisms (GCM) 10K type strain sequencing project: providing services to taxonomists for standard genome sequencing and annotation.</title>
        <authorList>
            <consortium name="The Broad Institute Genomics Platform"/>
            <consortium name="The Broad Institute Genome Sequencing Center for Infectious Disease"/>
            <person name="Wu L."/>
            <person name="Ma J."/>
        </authorList>
    </citation>
    <scope>NUCLEOTIDE SEQUENCE [LARGE SCALE GENOMIC DNA]</scope>
    <source>
        <strain evidence="3">KCTC 32141</strain>
    </source>
</reference>
<evidence type="ECO:0000256" key="1">
    <source>
        <dbReference type="SAM" id="Phobius"/>
    </source>
</evidence>
<evidence type="ECO:0000313" key="3">
    <source>
        <dbReference type="Proteomes" id="UP001597533"/>
    </source>
</evidence>
<sequence>MNIDKIFLLITSFLLVLTAFARTLKNTYEKKVSGKLGIAMSLLVNIVGGIMLGLLASIYTEDYKWQILATSIGAWSGERSLDLITDLLQEKFNIKKNDNETNI</sequence>
<feature type="transmembrane region" description="Helical" evidence="1">
    <location>
        <begin position="37"/>
        <end position="59"/>
    </location>
</feature>
<comment type="caution">
    <text evidence="2">The sequence shown here is derived from an EMBL/GenBank/DDBJ whole genome shotgun (WGS) entry which is preliminary data.</text>
</comment>
<protein>
    <recommendedName>
        <fullName evidence="4">Holin</fullName>
    </recommendedName>
</protein>
<keyword evidence="1" id="KW-0472">Membrane</keyword>
<dbReference type="Proteomes" id="UP001597533">
    <property type="component" value="Unassembled WGS sequence"/>
</dbReference>
<keyword evidence="1" id="KW-0812">Transmembrane</keyword>
<organism evidence="2 3">
    <name type="scientific">Lacinutrix iliipiscaria</name>
    <dbReference type="NCBI Taxonomy" id="1230532"/>
    <lineage>
        <taxon>Bacteria</taxon>
        <taxon>Pseudomonadati</taxon>
        <taxon>Bacteroidota</taxon>
        <taxon>Flavobacteriia</taxon>
        <taxon>Flavobacteriales</taxon>
        <taxon>Flavobacteriaceae</taxon>
        <taxon>Lacinutrix</taxon>
    </lineage>
</organism>
<dbReference type="RefSeq" id="WP_183490098.1">
    <property type="nucleotide sequence ID" value="NZ_JBHUOV010000017.1"/>
</dbReference>
<keyword evidence="3" id="KW-1185">Reference proteome</keyword>
<dbReference type="EMBL" id="JBHUOV010000017">
    <property type="protein sequence ID" value="MFD2824785.1"/>
    <property type="molecule type" value="Genomic_DNA"/>
</dbReference>
<keyword evidence="1" id="KW-1133">Transmembrane helix</keyword>
<evidence type="ECO:0008006" key="4">
    <source>
        <dbReference type="Google" id="ProtNLM"/>
    </source>
</evidence>